<dbReference type="InterPro" id="IPR002495">
    <property type="entry name" value="Glyco_trans_8"/>
</dbReference>
<feature type="non-terminal residue" evidence="1">
    <location>
        <position position="137"/>
    </location>
</feature>
<dbReference type="Proteomes" id="UP001447188">
    <property type="component" value="Unassembled WGS sequence"/>
</dbReference>
<dbReference type="PANTHER" id="PTHR11183">
    <property type="entry name" value="GLYCOGENIN SUBFAMILY MEMBER"/>
    <property type="match status" value="1"/>
</dbReference>
<keyword evidence="1" id="KW-0808">Transferase</keyword>
<proteinExistence type="predicted"/>
<name>A0ABR3G8A0_9PEZI</name>
<dbReference type="GO" id="GO:0008466">
    <property type="term" value="F:glycogenin glucosyltransferase activity"/>
    <property type="evidence" value="ECO:0007669"/>
    <property type="project" value="UniProtKB-EC"/>
</dbReference>
<dbReference type="EC" id="2.4.1.186" evidence="1"/>
<dbReference type="InterPro" id="IPR050587">
    <property type="entry name" value="GNT1/Glycosyltrans_8"/>
</dbReference>
<dbReference type="Gene3D" id="3.90.550.10">
    <property type="entry name" value="Spore Coat Polysaccharide Biosynthesis Protein SpsA, Chain A"/>
    <property type="match status" value="1"/>
</dbReference>
<keyword evidence="2" id="KW-1185">Reference proteome</keyword>
<sequence>MTGEDVYCTLLLNDSYLPGTQVLSHSLRDAGTTKKLAVMVTLSSVKPATVTELKRLYDYVIPVDPIFNKTPANLDLMDRMDLNAAFTKINVWKQTQFRMIVFVDADVVALRAPDELFDIETEFAAAPDIGWPDCFNS</sequence>
<organism evidence="1 2">
    <name type="scientific">Discina gigas</name>
    <dbReference type="NCBI Taxonomy" id="1032678"/>
    <lineage>
        <taxon>Eukaryota</taxon>
        <taxon>Fungi</taxon>
        <taxon>Dikarya</taxon>
        <taxon>Ascomycota</taxon>
        <taxon>Pezizomycotina</taxon>
        <taxon>Pezizomycetes</taxon>
        <taxon>Pezizales</taxon>
        <taxon>Discinaceae</taxon>
        <taxon>Discina</taxon>
    </lineage>
</organism>
<evidence type="ECO:0000313" key="2">
    <source>
        <dbReference type="Proteomes" id="UP001447188"/>
    </source>
</evidence>
<comment type="caution">
    <text evidence="1">The sequence shown here is derived from an EMBL/GenBank/DDBJ whole genome shotgun (WGS) entry which is preliminary data.</text>
</comment>
<gene>
    <name evidence="1" type="primary">GLG2_1</name>
    <name evidence="1" type="ORF">Q9L58_009072</name>
</gene>
<dbReference type="Pfam" id="PF01501">
    <property type="entry name" value="Glyco_transf_8"/>
    <property type="match status" value="1"/>
</dbReference>
<dbReference type="InterPro" id="IPR029044">
    <property type="entry name" value="Nucleotide-diphossugar_trans"/>
</dbReference>
<protein>
    <submittedName>
        <fullName evidence="1">Glycogenin glucosyltransferase</fullName>
        <ecNumber evidence="1">2.4.1.186</ecNumber>
    </submittedName>
</protein>
<reference evidence="1 2" key="1">
    <citation type="submission" date="2024-02" db="EMBL/GenBank/DDBJ databases">
        <title>Discinaceae phylogenomics.</title>
        <authorList>
            <person name="Dirks A.C."/>
            <person name="James T.Y."/>
        </authorList>
    </citation>
    <scope>NUCLEOTIDE SEQUENCE [LARGE SCALE GENOMIC DNA]</scope>
    <source>
        <strain evidence="1 2">ACD0624</strain>
    </source>
</reference>
<accession>A0ABR3G8A0</accession>
<evidence type="ECO:0000313" key="1">
    <source>
        <dbReference type="EMBL" id="KAL0632041.1"/>
    </source>
</evidence>
<dbReference type="EMBL" id="JBBBZM010000191">
    <property type="protein sequence ID" value="KAL0632041.1"/>
    <property type="molecule type" value="Genomic_DNA"/>
</dbReference>
<dbReference type="SUPFAM" id="SSF53448">
    <property type="entry name" value="Nucleotide-diphospho-sugar transferases"/>
    <property type="match status" value="1"/>
</dbReference>
<keyword evidence="1" id="KW-0328">Glycosyltransferase</keyword>